<dbReference type="EMBL" id="NCKU01008102">
    <property type="protein sequence ID" value="RWS02140.1"/>
    <property type="molecule type" value="Genomic_DNA"/>
</dbReference>
<gene>
    <name evidence="1" type="ORF">B4U79_05325</name>
    <name evidence="3" type="ORF">B4U79_07219</name>
    <name evidence="2" type="ORF">B4U79_15229</name>
</gene>
<evidence type="ECO:0000313" key="2">
    <source>
        <dbReference type="EMBL" id="RWS02140.1"/>
    </source>
</evidence>
<evidence type="ECO:0000313" key="4">
    <source>
        <dbReference type="Proteomes" id="UP000285301"/>
    </source>
</evidence>
<dbReference type="EMBL" id="NCKU01007031">
    <property type="protein sequence ID" value="RWS02949.1"/>
    <property type="molecule type" value="Genomic_DNA"/>
</dbReference>
<evidence type="ECO:0000313" key="1">
    <source>
        <dbReference type="EMBL" id="RWS01765.1"/>
    </source>
</evidence>
<evidence type="ECO:0000313" key="3">
    <source>
        <dbReference type="EMBL" id="RWS02949.1"/>
    </source>
</evidence>
<proteinExistence type="predicted"/>
<dbReference type="PANTHER" id="PTHR35268">
    <property type="entry name" value="PROTEIN CCSMST1"/>
    <property type="match status" value="1"/>
</dbReference>
<comment type="caution">
    <text evidence="2">The sequence shown here is derived from an EMBL/GenBank/DDBJ whole genome shotgun (WGS) entry which is preliminary data.</text>
</comment>
<dbReference type="PANTHER" id="PTHR35268:SF1">
    <property type="entry name" value="UBIQUINOL-CYTOCHROME-C REDUCTASE COMPLEX ASSEMBLY FACTOR 4"/>
    <property type="match status" value="1"/>
</dbReference>
<dbReference type="Pfam" id="PF15013">
    <property type="entry name" value="CCSMST1"/>
    <property type="match status" value="1"/>
</dbReference>
<keyword evidence="4" id="KW-1185">Reference proteome</keyword>
<accession>A0A3S4QDQ4</accession>
<dbReference type="AlphaFoldDB" id="A0A3S4QDQ4"/>
<dbReference type="EMBL" id="NCKU01008659">
    <property type="protein sequence ID" value="RWS01765.1"/>
    <property type="molecule type" value="Genomic_DNA"/>
</dbReference>
<reference evidence="2" key="2">
    <citation type="submission" date="2018-11" db="EMBL/GenBank/DDBJ databases">
        <title>Trombidioid mite genomics.</title>
        <authorList>
            <person name="Dong X."/>
        </authorList>
    </citation>
    <scope>NUCLEOTIDE SEQUENCE</scope>
    <source>
        <strain evidence="2">UoL-WK</strain>
    </source>
</reference>
<dbReference type="OrthoDB" id="5783753at2759"/>
<dbReference type="InterPro" id="IPR029160">
    <property type="entry name" value="UQCC4"/>
</dbReference>
<sequence>MNAISFSVLKANALKSSLKANCIRIEHLNNVWRRALSSNANQSNVNATREDEEDNDKPVKYTTSKAHTEWKSAYTFRTVPDPEQPTIQRPVMVGSLVVFMVYFFCLREENDLDEELYKPLFERLPHLEKPMIEDAIKNFKIVGKDTTELEQRLKELKERDAKAAAAASS</sequence>
<name>A0A3S4QDQ4_9ACAR</name>
<protein>
    <submittedName>
        <fullName evidence="2">Uncharacterized protein</fullName>
    </submittedName>
</protein>
<dbReference type="Proteomes" id="UP000285301">
    <property type="component" value="Unassembled WGS sequence"/>
</dbReference>
<organism evidence="2 4">
    <name type="scientific">Dinothrombium tinctorium</name>
    <dbReference type="NCBI Taxonomy" id="1965070"/>
    <lineage>
        <taxon>Eukaryota</taxon>
        <taxon>Metazoa</taxon>
        <taxon>Ecdysozoa</taxon>
        <taxon>Arthropoda</taxon>
        <taxon>Chelicerata</taxon>
        <taxon>Arachnida</taxon>
        <taxon>Acari</taxon>
        <taxon>Acariformes</taxon>
        <taxon>Trombidiformes</taxon>
        <taxon>Prostigmata</taxon>
        <taxon>Anystina</taxon>
        <taxon>Parasitengona</taxon>
        <taxon>Trombidioidea</taxon>
        <taxon>Trombidiidae</taxon>
        <taxon>Dinothrombium</taxon>
    </lineage>
</organism>
<reference evidence="2 4" key="1">
    <citation type="journal article" date="2018" name="Gigascience">
        <title>Genomes of trombidid mites reveal novel predicted allergens and laterally-transferred genes associated with secondary metabolism.</title>
        <authorList>
            <person name="Dong X."/>
            <person name="Chaisiri K."/>
            <person name="Xia D."/>
            <person name="Armstrong S.D."/>
            <person name="Fang Y."/>
            <person name="Donnelly M.J."/>
            <person name="Kadowaki T."/>
            <person name="McGarry J.W."/>
            <person name="Darby A.C."/>
            <person name="Makepeace B.L."/>
        </authorList>
    </citation>
    <scope>NUCLEOTIDE SEQUENCE [LARGE SCALE GENOMIC DNA]</scope>
    <source>
        <strain evidence="2">UoL-WK</strain>
    </source>
</reference>